<feature type="region of interest" description="Disordered" evidence="2">
    <location>
        <begin position="131"/>
        <end position="156"/>
    </location>
</feature>
<evidence type="ECO:0000259" key="3">
    <source>
        <dbReference type="Pfam" id="PF00589"/>
    </source>
</evidence>
<gene>
    <name evidence="4" type="ORF">OS493_018059</name>
</gene>
<evidence type="ECO:0000256" key="1">
    <source>
        <dbReference type="ARBA" id="ARBA00023172"/>
    </source>
</evidence>
<dbReference type="Pfam" id="PF00589">
    <property type="entry name" value="Phage_integrase"/>
    <property type="match status" value="1"/>
</dbReference>
<reference evidence="4" key="1">
    <citation type="submission" date="2023-01" db="EMBL/GenBank/DDBJ databases">
        <title>Genome assembly of the deep-sea coral Lophelia pertusa.</title>
        <authorList>
            <person name="Herrera S."/>
            <person name="Cordes E."/>
        </authorList>
    </citation>
    <scope>NUCLEOTIDE SEQUENCE</scope>
    <source>
        <strain evidence="4">USNM1676648</strain>
        <tissue evidence="4">Polyp</tissue>
    </source>
</reference>
<dbReference type="InterPro" id="IPR002104">
    <property type="entry name" value="Integrase_catalytic"/>
</dbReference>
<dbReference type="Gene3D" id="1.10.443.10">
    <property type="entry name" value="Intergrase catalytic core"/>
    <property type="match status" value="1"/>
</dbReference>
<comment type="caution">
    <text evidence="4">The sequence shown here is derived from an EMBL/GenBank/DDBJ whole genome shotgun (WGS) entry which is preliminary data.</text>
</comment>
<feature type="domain" description="Tyr recombinase" evidence="3">
    <location>
        <begin position="13"/>
        <end position="110"/>
    </location>
</feature>
<name>A0A9W9YPM7_9CNID</name>
<evidence type="ECO:0000313" key="5">
    <source>
        <dbReference type="Proteomes" id="UP001163046"/>
    </source>
</evidence>
<dbReference type="AlphaFoldDB" id="A0A9W9YPM7"/>
<dbReference type="Proteomes" id="UP001163046">
    <property type="component" value="Unassembled WGS sequence"/>
</dbReference>
<protein>
    <recommendedName>
        <fullName evidence="3">Tyr recombinase domain-containing protein</fullName>
    </recommendedName>
</protein>
<dbReference type="SUPFAM" id="SSF56349">
    <property type="entry name" value="DNA breaking-rejoining enzymes"/>
    <property type="match status" value="1"/>
</dbReference>
<organism evidence="4 5">
    <name type="scientific">Desmophyllum pertusum</name>
    <dbReference type="NCBI Taxonomy" id="174260"/>
    <lineage>
        <taxon>Eukaryota</taxon>
        <taxon>Metazoa</taxon>
        <taxon>Cnidaria</taxon>
        <taxon>Anthozoa</taxon>
        <taxon>Hexacorallia</taxon>
        <taxon>Scleractinia</taxon>
        <taxon>Caryophylliina</taxon>
        <taxon>Caryophylliidae</taxon>
        <taxon>Desmophyllum</taxon>
    </lineage>
</organism>
<dbReference type="OrthoDB" id="5989105at2759"/>
<keyword evidence="1" id="KW-0233">DNA recombination</keyword>
<dbReference type="GO" id="GO:0015074">
    <property type="term" value="P:DNA integration"/>
    <property type="evidence" value="ECO:0007669"/>
    <property type="project" value="InterPro"/>
</dbReference>
<dbReference type="GO" id="GO:0006310">
    <property type="term" value="P:DNA recombination"/>
    <property type="evidence" value="ECO:0007669"/>
    <property type="project" value="UniProtKB-KW"/>
</dbReference>
<sequence>MNHKTFHVHGPAQVVLTSNLHNWISVLIQESRARIPNVGAEKEKAVFLSWNGKQLQSSQISKAIKSVWKKAGLSGPIHSTLLRKGAVTTCHNNHKEISSNLADLMAHKEDTAKSMRKKSQEDGVKEMGKKLLEQDEQDVQKSEEKSEGGSRSELQEKSISLDCVKERITRSEILKTKDPKRLYDRVRAEWRFAGTDNDTVMSLPTEREELNDKVDRMFRKDPSGEDASSDIVRPTSLMSKAKALFNEEQVGTLLRLCDDMVKNSPISRNEILKRLSNDVEGKNILATLSISQVVNRIKYERRQRREEN</sequence>
<proteinExistence type="predicted"/>
<dbReference type="InterPro" id="IPR011010">
    <property type="entry name" value="DNA_brk_join_enz"/>
</dbReference>
<dbReference type="InterPro" id="IPR013762">
    <property type="entry name" value="Integrase-like_cat_sf"/>
</dbReference>
<evidence type="ECO:0000313" key="4">
    <source>
        <dbReference type="EMBL" id="KAJ7360075.1"/>
    </source>
</evidence>
<dbReference type="GO" id="GO:0003677">
    <property type="term" value="F:DNA binding"/>
    <property type="evidence" value="ECO:0007669"/>
    <property type="project" value="InterPro"/>
</dbReference>
<dbReference type="EMBL" id="MU827311">
    <property type="protein sequence ID" value="KAJ7360075.1"/>
    <property type="molecule type" value="Genomic_DNA"/>
</dbReference>
<accession>A0A9W9YPM7</accession>
<evidence type="ECO:0000256" key="2">
    <source>
        <dbReference type="SAM" id="MobiDB-lite"/>
    </source>
</evidence>
<keyword evidence="5" id="KW-1185">Reference proteome</keyword>